<feature type="transmembrane region" description="Helical" evidence="1">
    <location>
        <begin position="37"/>
        <end position="56"/>
    </location>
</feature>
<sequence length="71" mass="7116">MAKHYHHGNSPAAWTGVIIAFIGFCIGGAFTVTAQPIGVVAGLVVVGLGGVAGLVMRSMGLGHDPNPNAPH</sequence>
<keyword evidence="1" id="KW-0812">Transmembrane</keyword>
<keyword evidence="3" id="KW-1185">Reference proteome</keyword>
<gene>
    <name evidence="2" type="ORF">RM572_14505</name>
</gene>
<dbReference type="EMBL" id="JAVREQ010000011">
    <property type="protein sequence ID" value="MDT0379972.1"/>
    <property type="molecule type" value="Genomic_DNA"/>
</dbReference>
<dbReference type="RefSeq" id="WP_037789062.1">
    <property type="nucleotide sequence ID" value="NZ_JAVREQ010000011.1"/>
</dbReference>
<keyword evidence="1" id="KW-0472">Membrane</keyword>
<comment type="caution">
    <text evidence="2">The sequence shown here is derived from an EMBL/GenBank/DDBJ whole genome shotgun (WGS) entry which is preliminary data.</text>
</comment>
<dbReference type="NCBIfam" id="NF041681">
    <property type="entry name" value="HGxxPAAW"/>
    <property type="match status" value="1"/>
</dbReference>
<keyword evidence="1" id="KW-1133">Transmembrane helix</keyword>
<accession>A0ABU2NTZ7</accession>
<reference evidence="3" key="1">
    <citation type="submission" date="2023-07" db="EMBL/GenBank/DDBJ databases">
        <title>30 novel species of actinomycetes from the DSMZ collection.</title>
        <authorList>
            <person name="Nouioui I."/>
        </authorList>
    </citation>
    <scope>NUCLEOTIDE SEQUENCE [LARGE SCALE GENOMIC DNA]</scope>
    <source>
        <strain evidence="3">DSM 42041</strain>
    </source>
</reference>
<dbReference type="Pfam" id="PF20447">
    <property type="entry name" value="DUF6704"/>
    <property type="match status" value="1"/>
</dbReference>
<feature type="transmembrane region" description="Helical" evidence="1">
    <location>
        <begin position="12"/>
        <end position="31"/>
    </location>
</feature>
<name>A0ABU2NTZ7_9ACTN</name>
<dbReference type="InterPro" id="IPR046550">
    <property type="entry name" value="DUF6704"/>
</dbReference>
<protein>
    <submittedName>
        <fullName evidence="2">HGxxPAAW family protein</fullName>
    </submittedName>
</protein>
<dbReference type="Proteomes" id="UP001183414">
    <property type="component" value="Unassembled WGS sequence"/>
</dbReference>
<evidence type="ECO:0000256" key="1">
    <source>
        <dbReference type="SAM" id="Phobius"/>
    </source>
</evidence>
<organism evidence="2 3">
    <name type="scientific">Streptomyces hazeniae</name>
    <dbReference type="NCBI Taxonomy" id="3075538"/>
    <lineage>
        <taxon>Bacteria</taxon>
        <taxon>Bacillati</taxon>
        <taxon>Actinomycetota</taxon>
        <taxon>Actinomycetes</taxon>
        <taxon>Kitasatosporales</taxon>
        <taxon>Streptomycetaceae</taxon>
        <taxon>Streptomyces</taxon>
    </lineage>
</organism>
<evidence type="ECO:0000313" key="2">
    <source>
        <dbReference type="EMBL" id="MDT0379972.1"/>
    </source>
</evidence>
<evidence type="ECO:0000313" key="3">
    <source>
        <dbReference type="Proteomes" id="UP001183414"/>
    </source>
</evidence>
<proteinExistence type="predicted"/>